<dbReference type="GO" id="GO:0016477">
    <property type="term" value="P:cell migration"/>
    <property type="evidence" value="ECO:0007669"/>
    <property type="project" value="TreeGrafter"/>
</dbReference>
<dbReference type="PANTHER" id="PTHR12607">
    <property type="entry name" value="ADENOMATOUS POLYPOSIS COLI PROTEIN FAMILY"/>
    <property type="match status" value="1"/>
</dbReference>
<feature type="region of interest" description="Disordered" evidence="4">
    <location>
        <begin position="857"/>
        <end position="878"/>
    </location>
</feature>
<dbReference type="InterPro" id="IPR011989">
    <property type="entry name" value="ARM-like"/>
</dbReference>
<dbReference type="GO" id="GO:0007389">
    <property type="term" value="P:pattern specification process"/>
    <property type="evidence" value="ECO:0007669"/>
    <property type="project" value="TreeGrafter"/>
</dbReference>
<dbReference type="AlphaFoldDB" id="A0A7I8VKV1"/>
<dbReference type="InterPro" id="IPR016024">
    <property type="entry name" value="ARM-type_fold"/>
</dbReference>
<feature type="compositionally biased region" description="Low complexity" evidence="4">
    <location>
        <begin position="837"/>
        <end position="848"/>
    </location>
</feature>
<feature type="region of interest" description="Disordered" evidence="4">
    <location>
        <begin position="701"/>
        <end position="721"/>
    </location>
</feature>
<dbReference type="EMBL" id="CAJFCJ010000007">
    <property type="protein sequence ID" value="CAD5116888.1"/>
    <property type="molecule type" value="Genomic_DNA"/>
</dbReference>
<dbReference type="GO" id="GO:0016055">
    <property type="term" value="P:Wnt signaling pathway"/>
    <property type="evidence" value="ECO:0007669"/>
    <property type="project" value="UniProtKB-KW"/>
</dbReference>
<feature type="compositionally biased region" description="Basic and acidic residues" evidence="4">
    <location>
        <begin position="707"/>
        <end position="721"/>
    </location>
</feature>
<dbReference type="Pfam" id="PF00514">
    <property type="entry name" value="Arm"/>
    <property type="match status" value="2"/>
</dbReference>
<dbReference type="PROSITE" id="PS50176">
    <property type="entry name" value="ARM_REPEAT"/>
    <property type="match status" value="3"/>
</dbReference>
<dbReference type="GO" id="GO:0007399">
    <property type="term" value="P:nervous system development"/>
    <property type="evidence" value="ECO:0007669"/>
    <property type="project" value="TreeGrafter"/>
</dbReference>
<feature type="repeat" description="ARM" evidence="3">
    <location>
        <begin position="100"/>
        <end position="129"/>
    </location>
</feature>
<keyword evidence="2" id="KW-0879">Wnt signaling pathway</keyword>
<feature type="region of interest" description="Disordered" evidence="4">
    <location>
        <begin position="938"/>
        <end position="988"/>
    </location>
</feature>
<dbReference type="GO" id="GO:0016342">
    <property type="term" value="C:catenin complex"/>
    <property type="evidence" value="ECO:0007669"/>
    <property type="project" value="TreeGrafter"/>
</dbReference>
<evidence type="ECO:0000256" key="3">
    <source>
        <dbReference type="PROSITE-ProRule" id="PRU00259"/>
    </source>
</evidence>
<name>A0A7I8VKV1_9ANNE</name>
<dbReference type="Gene3D" id="1.25.10.10">
    <property type="entry name" value="Leucine-rich Repeat Variant"/>
    <property type="match status" value="1"/>
</dbReference>
<accession>A0A7I8VKV1</accession>
<keyword evidence="6" id="KW-1185">Reference proteome</keyword>
<evidence type="ECO:0000256" key="2">
    <source>
        <dbReference type="ARBA" id="ARBA00022687"/>
    </source>
</evidence>
<feature type="repeat" description="ARM" evidence="3">
    <location>
        <begin position="252"/>
        <end position="280"/>
    </location>
</feature>
<dbReference type="Pfam" id="PF18797">
    <property type="entry name" value="APC_rep"/>
    <property type="match status" value="1"/>
</dbReference>
<reference evidence="5 6" key="1">
    <citation type="submission" date="2020-08" db="EMBL/GenBank/DDBJ databases">
        <authorList>
            <person name="Hejnol A."/>
        </authorList>
    </citation>
    <scope>NUCLEOTIDE SEQUENCE [LARGE SCALE GENOMIC DNA]</scope>
</reference>
<dbReference type="InterPro" id="IPR041257">
    <property type="entry name" value="APC_rep"/>
</dbReference>
<dbReference type="Proteomes" id="UP000549394">
    <property type="component" value="Unassembled WGS sequence"/>
</dbReference>
<dbReference type="GO" id="GO:0001708">
    <property type="term" value="P:cell fate specification"/>
    <property type="evidence" value="ECO:0007669"/>
    <property type="project" value="TreeGrafter"/>
</dbReference>
<protein>
    <submittedName>
        <fullName evidence="5">DgyrCDS5732</fullName>
    </submittedName>
</protein>
<dbReference type="GO" id="GO:0030877">
    <property type="term" value="C:beta-catenin destruction complex"/>
    <property type="evidence" value="ECO:0007669"/>
    <property type="project" value="TreeGrafter"/>
</dbReference>
<proteinExistence type="inferred from homology"/>
<evidence type="ECO:0000256" key="1">
    <source>
        <dbReference type="ARBA" id="ARBA00009051"/>
    </source>
</evidence>
<dbReference type="FunFam" id="1.25.10.10:FF:000305">
    <property type="entry name" value="Adenomatous polyposis coli"/>
    <property type="match status" value="1"/>
</dbReference>
<feature type="compositionally biased region" description="Basic and acidic residues" evidence="4">
    <location>
        <begin position="867"/>
        <end position="878"/>
    </location>
</feature>
<gene>
    <name evidence="5" type="ORF">DGYR_LOCUS5472</name>
</gene>
<sequence length="1063" mass="117828">MLTRRSGELTFSRHIDDILKHLVWSCGAIESVLSLEKRDSGTCDHSEHEEDNTSQSQWPTQEMVYSLLTMLGTNDPDELSKTLLSLSTSIEACSAMRQCGCIALLVQLMHAPNTTASARRTSSAALHNLVHSQLDERNSRREIRVLRLLEQIRLHCDFLRTRQPCQSDPQPGPAIATLMKLSFDEQHRAAICRLGGLQAIADLLQAEHEMVGLYATDQQSVTMRRYACMALTNLTFGDAHNKRLLCSPEMKKALNALVEQLKSSSDDLRQVAASVLRNLSWRADPVSKKALREVGTVKALVRAAMSSVKEATLKSMLSALWNLSAHCTHNKADVCGVDGALVFLVATLTYKPSLSHSPLSGGPSTALAIVENGGGILRNVSSHVAIYEEYRTILRSHGALPVLLSHLTSSSLTIVSNACGTLWNLSARNNEDQHKLVELGAIPMLRNLVHSKHKMISMGSTAALRNLLQALPEHAAAMALRPATSPAAPGLYVRKLRAFEKELEEQGNGLGETCDNVDSPISSPEASPKHSPVFQRWQQRPLSLVSATYVHSSQTGEKIIFHDEDEEELEVGIDAHDDQATPRNSTLLSEGCEGSEPRELETTFEGIVRISASEENLLAKCAQVSTPRVRRSCSSQLKGGQKVKAATRPASIVVNSTLWEKKEIVLPSTSCHVLPDNFDILPPPPEFSCPVNFPEEPVKEVITQDSTQKEEPSIKTSESFERNQTEKMFNQLEEDASKILNRIKIENSQANSNKLDDNKIAKTESENENTATIIKEEKETEEDEKPKRGPRILKSFEHTDLKTIRTGKAHQKQAPVRKNSQLEKKLNKAEKNVSKLVQPIKKSSQKSKFSFVKPKILTRWETPPKPSTDKDKSKISKNIKDTKKLTIIKPTKESNSKVKTSKINQSKITNGSNNIVKKTSNEDEINANITSDAKTIKGKAKSAIPTKKFVNSKTVKASKRPTTTPPPPPPQKQNTFTRPPTRSSTYDKLDDVNKFTKLDMEEDKNENCGRREAVVVPFNYQAVQGDENNPMEESMTKTAMLLARRQQQLLENNRTPISASTVV</sequence>
<dbReference type="InterPro" id="IPR000225">
    <property type="entry name" value="Armadillo"/>
</dbReference>
<feature type="region of interest" description="Disordered" evidence="4">
    <location>
        <begin position="506"/>
        <end position="530"/>
    </location>
</feature>
<dbReference type="SUPFAM" id="SSF48371">
    <property type="entry name" value="ARM repeat"/>
    <property type="match status" value="1"/>
</dbReference>
<dbReference type="GO" id="GO:0045295">
    <property type="term" value="F:gamma-catenin binding"/>
    <property type="evidence" value="ECO:0007669"/>
    <property type="project" value="TreeGrafter"/>
</dbReference>
<dbReference type="InterPro" id="IPR026818">
    <property type="entry name" value="Apc_fam"/>
</dbReference>
<dbReference type="OrthoDB" id="5918429at2759"/>
<comment type="similarity">
    <text evidence="1">Belongs to the adenomatous polyposis coli (APC) family.</text>
</comment>
<dbReference type="GO" id="GO:0008017">
    <property type="term" value="F:microtubule binding"/>
    <property type="evidence" value="ECO:0007669"/>
    <property type="project" value="TreeGrafter"/>
</dbReference>
<dbReference type="GO" id="GO:0005881">
    <property type="term" value="C:cytoplasmic microtubule"/>
    <property type="evidence" value="ECO:0007669"/>
    <property type="project" value="TreeGrafter"/>
</dbReference>
<feature type="region of interest" description="Disordered" evidence="4">
    <location>
        <begin position="758"/>
        <end position="790"/>
    </location>
</feature>
<evidence type="ECO:0000313" key="5">
    <source>
        <dbReference type="EMBL" id="CAD5116888.1"/>
    </source>
</evidence>
<comment type="caution">
    <text evidence="5">The sequence shown here is derived from an EMBL/GenBank/DDBJ whole genome shotgun (WGS) entry which is preliminary data.</text>
</comment>
<dbReference type="PANTHER" id="PTHR12607:SF12">
    <property type="entry name" value="APC-LIKE, ISOFORM A-RELATED"/>
    <property type="match status" value="1"/>
</dbReference>
<evidence type="ECO:0000256" key="4">
    <source>
        <dbReference type="SAM" id="MobiDB-lite"/>
    </source>
</evidence>
<dbReference type="GO" id="GO:0090090">
    <property type="term" value="P:negative regulation of canonical Wnt signaling pathway"/>
    <property type="evidence" value="ECO:0007669"/>
    <property type="project" value="TreeGrafter"/>
</dbReference>
<feature type="repeat" description="ARM" evidence="3">
    <location>
        <begin position="398"/>
        <end position="440"/>
    </location>
</feature>
<dbReference type="GO" id="GO:0007026">
    <property type="term" value="P:negative regulation of microtubule depolymerization"/>
    <property type="evidence" value="ECO:0007669"/>
    <property type="project" value="TreeGrafter"/>
</dbReference>
<dbReference type="SMART" id="SM00185">
    <property type="entry name" value="ARM"/>
    <property type="match status" value="7"/>
</dbReference>
<evidence type="ECO:0000313" key="6">
    <source>
        <dbReference type="Proteomes" id="UP000549394"/>
    </source>
</evidence>
<dbReference type="GO" id="GO:0008013">
    <property type="term" value="F:beta-catenin binding"/>
    <property type="evidence" value="ECO:0007669"/>
    <property type="project" value="InterPro"/>
</dbReference>
<feature type="region of interest" description="Disordered" evidence="4">
    <location>
        <begin position="829"/>
        <end position="848"/>
    </location>
</feature>
<feature type="compositionally biased region" description="Polar residues" evidence="4">
    <location>
        <begin position="972"/>
        <end position="984"/>
    </location>
</feature>
<organism evidence="5 6">
    <name type="scientific">Dimorphilus gyrociliatus</name>
    <dbReference type="NCBI Taxonomy" id="2664684"/>
    <lineage>
        <taxon>Eukaryota</taxon>
        <taxon>Metazoa</taxon>
        <taxon>Spiralia</taxon>
        <taxon>Lophotrochozoa</taxon>
        <taxon>Annelida</taxon>
        <taxon>Polychaeta</taxon>
        <taxon>Polychaeta incertae sedis</taxon>
        <taxon>Dinophilidae</taxon>
        <taxon>Dimorphilus</taxon>
    </lineage>
</organism>